<reference evidence="2 3" key="1">
    <citation type="submission" date="2019-11" db="EMBL/GenBank/DDBJ databases">
        <title>Whole genome sequence of Oryza granulata.</title>
        <authorList>
            <person name="Li W."/>
        </authorList>
    </citation>
    <scope>NUCLEOTIDE SEQUENCE [LARGE SCALE GENOMIC DNA]</scope>
    <source>
        <strain evidence="3">cv. Menghai</strain>
        <tissue evidence="2">Leaf</tissue>
    </source>
</reference>
<dbReference type="SUPFAM" id="SSF53474">
    <property type="entry name" value="alpha/beta-Hydrolases"/>
    <property type="match status" value="1"/>
</dbReference>
<evidence type="ECO:0000313" key="2">
    <source>
        <dbReference type="EMBL" id="KAF0889692.1"/>
    </source>
</evidence>
<accession>A0A6G1BPD3</accession>
<dbReference type="OrthoDB" id="2498029at2759"/>
<sequence length="108" mass="12285">MAKDAIKYEEVRNNPYCYKERPRLKIGYELFMVTLPFIIVHDGDDAVTDPSVSEALYTLAESKDKAMQLYPRMCHALTSGEPTENIDIVFSDIIRWLDERASPAVAVS</sequence>
<evidence type="ECO:0000259" key="1">
    <source>
        <dbReference type="Pfam" id="PF12146"/>
    </source>
</evidence>
<protein>
    <recommendedName>
        <fullName evidence="1">Serine aminopeptidase S33 domain-containing protein</fullName>
    </recommendedName>
</protein>
<dbReference type="AlphaFoldDB" id="A0A6G1BPD3"/>
<name>A0A6G1BPD3_9ORYZ</name>
<comment type="caution">
    <text evidence="2">The sequence shown here is derived from an EMBL/GenBank/DDBJ whole genome shotgun (WGS) entry which is preliminary data.</text>
</comment>
<dbReference type="Pfam" id="PF12146">
    <property type="entry name" value="Hydrolase_4"/>
    <property type="match status" value="1"/>
</dbReference>
<gene>
    <name evidence="2" type="ORF">E2562_030169</name>
</gene>
<dbReference type="InterPro" id="IPR029058">
    <property type="entry name" value="AB_hydrolase_fold"/>
</dbReference>
<dbReference type="Gene3D" id="3.40.50.1820">
    <property type="entry name" value="alpha/beta hydrolase"/>
    <property type="match status" value="1"/>
</dbReference>
<dbReference type="EMBL" id="SPHZ02000012">
    <property type="protein sequence ID" value="KAF0889692.1"/>
    <property type="molecule type" value="Genomic_DNA"/>
</dbReference>
<feature type="domain" description="Serine aminopeptidase S33" evidence="1">
    <location>
        <begin position="14"/>
        <end position="78"/>
    </location>
</feature>
<dbReference type="InterPro" id="IPR022742">
    <property type="entry name" value="Hydrolase_4"/>
</dbReference>
<proteinExistence type="predicted"/>
<organism evidence="2 3">
    <name type="scientific">Oryza meyeriana var. granulata</name>
    <dbReference type="NCBI Taxonomy" id="110450"/>
    <lineage>
        <taxon>Eukaryota</taxon>
        <taxon>Viridiplantae</taxon>
        <taxon>Streptophyta</taxon>
        <taxon>Embryophyta</taxon>
        <taxon>Tracheophyta</taxon>
        <taxon>Spermatophyta</taxon>
        <taxon>Magnoliopsida</taxon>
        <taxon>Liliopsida</taxon>
        <taxon>Poales</taxon>
        <taxon>Poaceae</taxon>
        <taxon>BOP clade</taxon>
        <taxon>Oryzoideae</taxon>
        <taxon>Oryzeae</taxon>
        <taxon>Oryzinae</taxon>
        <taxon>Oryza</taxon>
        <taxon>Oryza meyeriana</taxon>
    </lineage>
</organism>
<dbReference type="PANTHER" id="PTHR11614">
    <property type="entry name" value="PHOSPHOLIPASE-RELATED"/>
    <property type="match status" value="1"/>
</dbReference>
<dbReference type="Proteomes" id="UP000479710">
    <property type="component" value="Unassembled WGS sequence"/>
</dbReference>
<dbReference type="InterPro" id="IPR051044">
    <property type="entry name" value="MAG_DAG_Lipase"/>
</dbReference>
<keyword evidence="3" id="KW-1185">Reference proteome</keyword>
<evidence type="ECO:0000313" key="3">
    <source>
        <dbReference type="Proteomes" id="UP000479710"/>
    </source>
</evidence>